<keyword evidence="6" id="KW-0479">Metal-binding</keyword>
<dbReference type="GO" id="GO:0006228">
    <property type="term" value="P:UTP biosynthetic process"/>
    <property type="evidence" value="ECO:0007669"/>
    <property type="project" value="InterPro"/>
</dbReference>
<evidence type="ECO:0000256" key="13">
    <source>
        <dbReference type="RuleBase" id="RU004011"/>
    </source>
</evidence>
<evidence type="ECO:0000256" key="8">
    <source>
        <dbReference type="ARBA" id="ARBA00022777"/>
    </source>
</evidence>
<dbReference type="RefSeq" id="WP_080024122.1">
    <property type="nucleotide sequence ID" value="NZ_LTAY01000103.1"/>
</dbReference>
<evidence type="ECO:0000256" key="6">
    <source>
        <dbReference type="ARBA" id="ARBA00022723"/>
    </source>
</evidence>
<dbReference type="PROSITE" id="PS51374">
    <property type="entry name" value="NDPK_LIKE"/>
    <property type="match status" value="1"/>
</dbReference>
<proteinExistence type="inferred from homology"/>
<evidence type="ECO:0000256" key="11">
    <source>
        <dbReference type="ARBA" id="ARBA00023080"/>
    </source>
</evidence>
<dbReference type="GO" id="GO:0046872">
    <property type="term" value="F:metal ion binding"/>
    <property type="evidence" value="ECO:0007669"/>
    <property type="project" value="UniProtKB-KW"/>
</dbReference>
<feature type="binding site" evidence="12">
    <location>
        <position position="102"/>
    </location>
    <ligand>
        <name>ATP</name>
        <dbReference type="ChEBI" id="CHEBI:30616"/>
    </ligand>
</feature>
<comment type="cofactor">
    <cofactor evidence="1">
        <name>Mg(2+)</name>
        <dbReference type="ChEBI" id="CHEBI:18420"/>
    </cofactor>
</comment>
<comment type="similarity">
    <text evidence="2 12 13">Belongs to the NDK family.</text>
</comment>
<reference evidence="15 16" key="1">
    <citation type="submission" date="2016-02" db="EMBL/GenBank/DDBJ databases">
        <title>Genome sequence of Clostridium thermobutyricum DSM 4928.</title>
        <authorList>
            <person name="Poehlein A."/>
            <person name="Daniel R."/>
        </authorList>
    </citation>
    <scope>NUCLEOTIDE SEQUENCE [LARGE SCALE GENOMIC DNA]</scope>
    <source>
        <strain evidence="15 16">DSM 4928</strain>
    </source>
</reference>
<name>A0A1V4SPT2_9CLOT</name>
<dbReference type="InterPro" id="IPR034907">
    <property type="entry name" value="NDK-like_dom"/>
</dbReference>
<dbReference type="CDD" id="cd04413">
    <property type="entry name" value="NDPk_I"/>
    <property type="match status" value="1"/>
</dbReference>
<evidence type="ECO:0000256" key="1">
    <source>
        <dbReference type="ARBA" id="ARBA00001946"/>
    </source>
</evidence>
<keyword evidence="10" id="KW-0460">Magnesium</keyword>
<evidence type="ECO:0000313" key="15">
    <source>
        <dbReference type="EMBL" id="OPX45257.1"/>
    </source>
</evidence>
<evidence type="ECO:0000259" key="14">
    <source>
        <dbReference type="SMART" id="SM00562"/>
    </source>
</evidence>
<keyword evidence="5 15" id="KW-0808">Transferase</keyword>
<dbReference type="GO" id="GO:0005524">
    <property type="term" value="F:ATP binding"/>
    <property type="evidence" value="ECO:0007669"/>
    <property type="project" value="UniProtKB-KW"/>
</dbReference>
<evidence type="ECO:0000256" key="10">
    <source>
        <dbReference type="ARBA" id="ARBA00022842"/>
    </source>
</evidence>
<dbReference type="EC" id="2.7.4.6" evidence="3"/>
<dbReference type="EMBL" id="LTAY01000103">
    <property type="protein sequence ID" value="OPX45257.1"/>
    <property type="molecule type" value="Genomic_DNA"/>
</dbReference>
<dbReference type="SMART" id="SM00562">
    <property type="entry name" value="NDK"/>
    <property type="match status" value="1"/>
</dbReference>
<dbReference type="SUPFAM" id="SSF54919">
    <property type="entry name" value="Nucleoside diphosphate kinase, NDK"/>
    <property type="match status" value="1"/>
</dbReference>
<evidence type="ECO:0000256" key="2">
    <source>
        <dbReference type="ARBA" id="ARBA00008142"/>
    </source>
</evidence>
<dbReference type="InterPro" id="IPR001564">
    <property type="entry name" value="Nucleoside_diP_kinase"/>
</dbReference>
<evidence type="ECO:0000256" key="12">
    <source>
        <dbReference type="PROSITE-ProRule" id="PRU00706"/>
    </source>
</evidence>
<evidence type="ECO:0000256" key="3">
    <source>
        <dbReference type="ARBA" id="ARBA00012966"/>
    </source>
</evidence>
<keyword evidence="7" id="KW-0547">Nucleotide-binding</keyword>
<keyword evidence="8 15" id="KW-0418">Kinase</keyword>
<gene>
    <name evidence="15" type="primary">ndk</name>
    <name evidence="15" type="ORF">CLTHE_30210</name>
</gene>
<feature type="binding site" evidence="12">
    <location>
        <position position="91"/>
    </location>
    <ligand>
        <name>ATP</name>
        <dbReference type="ChEBI" id="CHEBI:30616"/>
    </ligand>
</feature>
<dbReference type="GO" id="GO:0006183">
    <property type="term" value="P:GTP biosynthetic process"/>
    <property type="evidence" value="ECO:0007669"/>
    <property type="project" value="InterPro"/>
</dbReference>
<feature type="active site" description="Pros-phosphohistidine intermediate" evidence="12">
    <location>
        <position position="115"/>
    </location>
</feature>
<feature type="binding site" evidence="12">
    <location>
        <position position="9"/>
    </location>
    <ligand>
        <name>ATP</name>
        <dbReference type="ChEBI" id="CHEBI:30616"/>
    </ligand>
</feature>
<dbReference type="OrthoDB" id="9801161at2"/>
<evidence type="ECO:0000313" key="16">
    <source>
        <dbReference type="Proteomes" id="UP000191448"/>
    </source>
</evidence>
<accession>A0A1V4SPT2</accession>
<dbReference type="Pfam" id="PF00334">
    <property type="entry name" value="NDK"/>
    <property type="match status" value="1"/>
</dbReference>
<feature type="domain" description="Nucleoside diphosphate kinase-like" evidence="14">
    <location>
        <begin position="1"/>
        <end position="132"/>
    </location>
</feature>
<dbReference type="FunFam" id="3.30.70.141:FF:000003">
    <property type="entry name" value="Nucleoside diphosphate kinase"/>
    <property type="match status" value="1"/>
</dbReference>
<comment type="caution">
    <text evidence="15">The sequence shown here is derived from an EMBL/GenBank/DDBJ whole genome shotgun (WGS) entry which is preliminary data.</text>
</comment>
<dbReference type="Gene3D" id="3.30.70.141">
    <property type="entry name" value="Nucleoside diphosphate kinase-like domain"/>
    <property type="match status" value="1"/>
</dbReference>
<dbReference type="PRINTS" id="PR01243">
    <property type="entry name" value="NUCDPKINASE"/>
</dbReference>
<organism evidence="15 16">
    <name type="scientific">Clostridium thermobutyricum DSM 4928</name>
    <dbReference type="NCBI Taxonomy" id="1121339"/>
    <lineage>
        <taxon>Bacteria</taxon>
        <taxon>Bacillati</taxon>
        <taxon>Bacillota</taxon>
        <taxon>Clostridia</taxon>
        <taxon>Eubacteriales</taxon>
        <taxon>Clostridiaceae</taxon>
        <taxon>Clostridium</taxon>
    </lineage>
</organism>
<feature type="binding site" evidence="12">
    <location>
        <position position="85"/>
    </location>
    <ligand>
        <name>ATP</name>
        <dbReference type="ChEBI" id="CHEBI:30616"/>
    </ligand>
</feature>
<feature type="binding site" evidence="12">
    <location>
        <position position="57"/>
    </location>
    <ligand>
        <name>ATP</name>
        <dbReference type="ChEBI" id="CHEBI:30616"/>
    </ligand>
</feature>
<feature type="binding site" evidence="12">
    <location>
        <position position="112"/>
    </location>
    <ligand>
        <name>ATP</name>
        <dbReference type="ChEBI" id="CHEBI:30616"/>
    </ligand>
</feature>
<protein>
    <recommendedName>
        <fullName evidence="4">Nucleoside diphosphate kinase</fullName>
        <ecNumber evidence="3">2.7.4.6</ecNumber>
    </recommendedName>
</protein>
<dbReference type="GO" id="GO:0006241">
    <property type="term" value="P:CTP biosynthetic process"/>
    <property type="evidence" value="ECO:0007669"/>
    <property type="project" value="InterPro"/>
</dbReference>
<evidence type="ECO:0000256" key="7">
    <source>
        <dbReference type="ARBA" id="ARBA00022741"/>
    </source>
</evidence>
<evidence type="ECO:0000256" key="4">
    <source>
        <dbReference type="ARBA" id="ARBA00017632"/>
    </source>
</evidence>
<evidence type="ECO:0000256" key="5">
    <source>
        <dbReference type="ARBA" id="ARBA00022679"/>
    </source>
</evidence>
<dbReference type="InterPro" id="IPR036850">
    <property type="entry name" value="NDK-like_dom_sf"/>
</dbReference>
<dbReference type="Proteomes" id="UP000191448">
    <property type="component" value="Unassembled WGS sequence"/>
</dbReference>
<keyword evidence="11" id="KW-0546">Nucleotide metabolism</keyword>
<dbReference type="AlphaFoldDB" id="A0A1V4SPT2"/>
<evidence type="ECO:0000256" key="9">
    <source>
        <dbReference type="ARBA" id="ARBA00022840"/>
    </source>
</evidence>
<keyword evidence="9" id="KW-0067">ATP-binding</keyword>
<dbReference type="PANTHER" id="PTHR11349">
    <property type="entry name" value="NUCLEOSIDE DIPHOSPHATE KINASE"/>
    <property type="match status" value="1"/>
</dbReference>
<dbReference type="GO" id="GO:0004550">
    <property type="term" value="F:nucleoside diphosphate kinase activity"/>
    <property type="evidence" value="ECO:0007669"/>
    <property type="project" value="UniProtKB-EC"/>
</dbReference>
<dbReference type="NCBIfam" id="NF001908">
    <property type="entry name" value="PRK00668.1"/>
    <property type="match status" value="1"/>
</dbReference>
<sequence>MEKSLVLIKPDGVEKKVIGKIISLYEENGLNISNLKLMKADRSIAEEHYSEHKDKPFFENLVNFITRSPLCAMILEGEEAIKIVRELNGSTNPLEAKEGTIRNLYGNSIRENCVHSSDSNESAEREINIWFK</sequence>